<evidence type="ECO:0000256" key="6">
    <source>
        <dbReference type="HAMAP-Rule" id="MF_01877"/>
    </source>
</evidence>
<keyword evidence="2 6" id="KW-0698">rRNA processing</keyword>
<dbReference type="FunFam" id="3.30.950.10:FF:000002">
    <property type="entry name" value="Ribosomal RNA small subunit methyltransferase I"/>
    <property type="match status" value="1"/>
</dbReference>
<dbReference type="InterPro" id="IPR000878">
    <property type="entry name" value="4pyrrol_Mease"/>
</dbReference>
<dbReference type="PIRSF" id="PIRSF005917">
    <property type="entry name" value="MTase_YraL"/>
    <property type="match status" value="1"/>
</dbReference>
<evidence type="ECO:0000256" key="2">
    <source>
        <dbReference type="ARBA" id="ARBA00022552"/>
    </source>
</evidence>
<gene>
    <name evidence="6" type="primary">rsmI</name>
    <name evidence="9" type="ORF">A4R35_11690</name>
</gene>
<comment type="catalytic activity">
    <reaction evidence="6">
        <text>cytidine(1402) in 16S rRNA + S-adenosyl-L-methionine = 2'-O-methylcytidine(1402) in 16S rRNA + S-adenosyl-L-homocysteine + H(+)</text>
        <dbReference type="Rhea" id="RHEA:42924"/>
        <dbReference type="Rhea" id="RHEA-COMP:10285"/>
        <dbReference type="Rhea" id="RHEA-COMP:10286"/>
        <dbReference type="ChEBI" id="CHEBI:15378"/>
        <dbReference type="ChEBI" id="CHEBI:57856"/>
        <dbReference type="ChEBI" id="CHEBI:59789"/>
        <dbReference type="ChEBI" id="CHEBI:74495"/>
        <dbReference type="ChEBI" id="CHEBI:82748"/>
        <dbReference type="EC" id="2.1.1.198"/>
    </reaction>
</comment>
<dbReference type="CDD" id="cd11648">
    <property type="entry name" value="RsmI"/>
    <property type="match status" value="1"/>
</dbReference>
<dbReference type="Proteomes" id="UP000248706">
    <property type="component" value="Unassembled WGS sequence"/>
</dbReference>
<evidence type="ECO:0000313" key="9">
    <source>
        <dbReference type="EMBL" id="RAQ96196.1"/>
    </source>
</evidence>
<dbReference type="FunFam" id="3.40.1010.10:FF:000007">
    <property type="entry name" value="Ribosomal RNA small subunit methyltransferase I"/>
    <property type="match status" value="1"/>
</dbReference>
<dbReference type="Gene3D" id="3.30.950.10">
    <property type="entry name" value="Methyltransferase, Cobalt-precorrin-4 Transmethylase, Domain 2"/>
    <property type="match status" value="1"/>
</dbReference>
<accession>A0A328VES3</accession>
<dbReference type="OrthoDB" id="9809084at2"/>
<name>A0A328VES3_9CHLR</name>
<dbReference type="SUPFAM" id="SSF53790">
    <property type="entry name" value="Tetrapyrrole methylase"/>
    <property type="match status" value="1"/>
</dbReference>
<dbReference type="InterPro" id="IPR014777">
    <property type="entry name" value="4pyrrole_Mease_sub1"/>
</dbReference>
<dbReference type="GO" id="GO:0070677">
    <property type="term" value="F:rRNA (cytosine-2'-O-)-methyltransferase activity"/>
    <property type="evidence" value="ECO:0007669"/>
    <property type="project" value="UniProtKB-UniRule"/>
</dbReference>
<evidence type="ECO:0000256" key="5">
    <source>
        <dbReference type="ARBA" id="ARBA00022691"/>
    </source>
</evidence>
<organism evidence="9 10">
    <name type="scientific">Thermogemmatispora tikiterensis</name>
    <dbReference type="NCBI Taxonomy" id="1825093"/>
    <lineage>
        <taxon>Bacteria</taxon>
        <taxon>Bacillati</taxon>
        <taxon>Chloroflexota</taxon>
        <taxon>Ktedonobacteria</taxon>
        <taxon>Thermogemmatisporales</taxon>
        <taxon>Thermogemmatisporaceae</taxon>
        <taxon>Thermogemmatispora</taxon>
    </lineage>
</organism>
<dbReference type="PANTHER" id="PTHR46111:SF1">
    <property type="entry name" value="RIBOSOMAL RNA SMALL SUBUNIT METHYLTRANSFERASE I"/>
    <property type="match status" value="1"/>
</dbReference>
<keyword evidence="5 6" id="KW-0949">S-adenosyl-L-methionine</keyword>
<sequence>MSTLYLVATPIGNLGDITLRALEVLRSVDLIAAEDTRKTSILLRHYDIHKPLLAFYEHNEERAGRQIEALLKQGKSVALVTSAGTPGISDPGYTLVQRAIQAGIPVTMIPGPAAFVMALVLSGLPVHSFTFRGFPPRKAGRRRRFLEADRHSPYTLIYYESPYRLSDLLRDALEVFGDRPAALANELTKMFEKVYRGTLSSLLETIAQEKLRGEYVLVVAGASGEQEVAHQEDATWAEPPSAEVDEPDSEVDED</sequence>
<dbReference type="RefSeq" id="WP_112429572.1">
    <property type="nucleotide sequence ID" value="NZ_MCIF01000002.1"/>
</dbReference>
<evidence type="ECO:0000313" key="10">
    <source>
        <dbReference type="Proteomes" id="UP000248706"/>
    </source>
</evidence>
<comment type="function">
    <text evidence="6">Catalyzes the 2'-O-methylation of the ribose of cytidine 1402 (C1402) in 16S rRNA.</text>
</comment>
<dbReference type="InterPro" id="IPR035996">
    <property type="entry name" value="4pyrrol_Methylase_sf"/>
</dbReference>
<evidence type="ECO:0000259" key="8">
    <source>
        <dbReference type="Pfam" id="PF00590"/>
    </source>
</evidence>
<protein>
    <recommendedName>
        <fullName evidence="6">Ribosomal RNA small subunit methyltransferase I</fullName>
        <ecNumber evidence="6">2.1.1.198</ecNumber>
    </recommendedName>
    <alternativeName>
        <fullName evidence="6">16S rRNA 2'-O-ribose C1402 methyltransferase</fullName>
    </alternativeName>
    <alternativeName>
        <fullName evidence="6">rRNA (cytidine-2'-O-)-methyltransferase RsmI</fullName>
    </alternativeName>
</protein>
<keyword evidence="10" id="KW-1185">Reference proteome</keyword>
<comment type="subcellular location">
    <subcellularLocation>
        <location evidence="6">Cytoplasm</location>
    </subcellularLocation>
</comment>
<comment type="caution">
    <text evidence="9">The sequence shown here is derived from an EMBL/GenBank/DDBJ whole genome shotgun (WGS) entry which is preliminary data.</text>
</comment>
<dbReference type="EC" id="2.1.1.198" evidence="6"/>
<feature type="compositionally biased region" description="Acidic residues" evidence="7">
    <location>
        <begin position="243"/>
        <end position="254"/>
    </location>
</feature>
<evidence type="ECO:0000256" key="1">
    <source>
        <dbReference type="ARBA" id="ARBA00022490"/>
    </source>
</evidence>
<feature type="domain" description="Tetrapyrrole methylase" evidence="8">
    <location>
        <begin position="3"/>
        <end position="202"/>
    </location>
</feature>
<dbReference type="GO" id="GO:0005737">
    <property type="term" value="C:cytoplasm"/>
    <property type="evidence" value="ECO:0007669"/>
    <property type="project" value="UniProtKB-SubCell"/>
</dbReference>
<dbReference type="EMBL" id="MCIF01000002">
    <property type="protein sequence ID" value="RAQ96196.1"/>
    <property type="molecule type" value="Genomic_DNA"/>
</dbReference>
<dbReference type="Pfam" id="PF00590">
    <property type="entry name" value="TP_methylase"/>
    <property type="match status" value="1"/>
</dbReference>
<keyword evidence="4 6" id="KW-0808">Transferase</keyword>
<comment type="similarity">
    <text evidence="6">Belongs to the methyltransferase superfamily. RsmI family.</text>
</comment>
<dbReference type="PANTHER" id="PTHR46111">
    <property type="entry name" value="RIBOSOMAL RNA SMALL SUBUNIT METHYLTRANSFERASE I"/>
    <property type="match status" value="1"/>
</dbReference>
<reference evidence="9 10" key="1">
    <citation type="submission" date="2016-08" db="EMBL/GenBank/DDBJ databases">
        <title>Analysis of Carbohydrate Active Enzymes in Thermogemmatispora T81 Reveals Carbohydrate Degradation Ability.</title>
        <authorList>
            <person name="Tomazini A."/>
            <person name="Lal S."/>
            <person name="Stott M."/>
            <person name="Henrissat B."/>
            <person name="Polikarpov I."/>
            <person name="Sparling R."/>
            <person name="Levin D.B."/>
        </authorList>
    </citation>
    <scope>NUCLEOTIDE SEQUENCE [LARGE SCALE GENOMIC DNA]</scope>
    <source>
        <strain evidence="9 10">T81</strain>
    </source>
</reference>
<proteinExistence type="inferred from homology"/>
<evidence type="ECO:0000256" key="4">
    <source>
        <dbReference type="ARBA" id="ARBA00022679"/>
    </source>
</evidence>
<keyword evidence="1 6" id="KW-0963">Cytoplasm</keyword>
<dbReference type="AlphaFoldDB" id="A0A328VES3"/>
<dbReference type="InterPro" id="IPR008189">
    <property type="entry name" value="rRNA_ssu_MeTfrase_I"/>
</dbReference>
<dbReference type="InterPro" id="IPR014776">
    <property type="entry name" value="4pyrrole_Mease_sub2"/>
</dbReference>
<dbReference type="Gene3D" id="3.40.1010.10">
    <property type="entry name" value="Cobalt-precorrin-4 Transmethylase, Domain 1"/>
    <property type="match status" value="1"/>
</dbReference>
<dbReference type="NCBIfam" id="TIGR00096">
    <property type="entry name" value="16S rRNA (cytidine(1402)-2'-O)-methyltransferase"/>
    <property type="match status" value="1"/>
</dbReference>
<dbReference type="HAMAP" id="MF_01877">
    <property type="entry name" value="16SrRNA_methyltr_I"/>
    <property type="match status" value="1"/>
</dbReference>
<keyword evidence="3 6" id="KW-0489">Methyltransferase</keyword>
<feature type="region of interest" description="Disordered" evidence="7">
    <location>
        <begin position="225"/>
        <end position="254"/>
    </location>
</feature>
<evidence type="ECO:0000256" key="3">
    <source>
        <dbReference type="ARBA" id="ARBA00022603"/>
    </source>
</evidence>
<evidence type="ECO:0000256" key="7">
    <source>
        <dbReference type="SAM" id="MobiDB-lite"/>
    </source>
</evidence>